<dbReference type="AlphaFoldDB" id="G0NUB5"/>
<name>G0NUB5_CAEBE</name>
<gene>
    <name evidence="2" type="ORF">CAEBREN_00750</name>
</gene>
<sequence length="121" mass="13161">MNFLVISAILTVLLDAASTTGGENRLYFVDKAVEKHLYQEAPVSLDGVEQLLYEGAVLTVGMDEEKKEILQKTAVSHYYVSTICSYGIQDGIENLLFEEPVSAKMENKADDKAEGGGKAKG</sequence>
<protein>
    <submittedName>
        <fullName evidence="2">Uncharacterized protein</fullName>
    </submittedName>
</protein>
<dbReference type="InParanoid" id="G0NUB5"/>
<dbReference type="EMBL" id="GL379949">
    <property type="protein sequence ID" value="EGT37763.1"/>
    <property type="molecule type" value="Genomic_DNA"/>
</dbReference>
<feature type="signal peptide" evidence="1">
    <location>
        <begin position="1"/>
        <end position="19"/>
    </location>
</feature>
<accession>G0NUB5</accession>
<keyword evidence="3" id="KW-1185">Reference proteome</keyword>
<evidence type="ECO:0000313" key="3">
    <source>
        <dbReference type="Proteomes" id="UP000008068"/>
    </source>
</evidence>
<keyword evidence="1" id="KW-0732">Signal</keyword>
<proteinExistence type="predicted"/>
<organism evidence="3">
    <name type="scientific">Caenorhabditis brenneri</name>
    <name type="common">Nematode worm</name>
    <dbReference type="NCBI Taxonomy" id="135651"/>
    <lineage>
        <taxon>Eukaryota</taxon>
        <taxon>Metazoa</taxon>
        <taxon>Ecdysozoa</taxon>
        <taxon>Nematoda</taxon>
        <taxon>Chromadorea</taxon>
        <taxon>Rhabditida</taxon>
        <taxon>Rhabditina</taxon>
        <taxon>Rhabditomorpha</taxon>
        <taxon>Rhabditoidea</taxon>
        <taxon>Rhabditidae</taxon>
        <taxon>Peloderinae</taxon>
        <taxon>Caenorhabditis</taxon>
    </lineage>
</organism>
<dbReference type="HOGENOM" id="CLU_2040116_0_0_1"/>
<reference evidence="3" key="1">
    <citation type="submission" date="2011-07" db="EMBL/GenBank/DDBJ databases">
        <authorList>
            <consortium name="Caenorhabditis brenneri Sequencing and Analysis Consortium"/>
            <person name="Wilson R.K."/>
        </authorList>
    </citation>
    <scope>NUCLEOTIDE SEQUENCE [LARGE SCALE GENOMIC DNA]</scope>
    <source>
        <strain evidence="3">PB2801</strain>
    </source>
</reference>
<evidence type="ECO:0000313" key="2">
    <source>
        <dbReference type="EMBL" id="EGT37763.1"/>
    </source>
</evidence>
<evidence type="ECO:0000256" key="1">
    <source>
        <dbReference type="SAM" id="SignalP"/>
    </source>
</evidence>
<dbReference type="Proteomes" id="UP000008068">
    <property type="component" value="Unassembled WGS sequence"/>
</dbReference>
<feature type="chain" id="PRO_5003405466" evidence="1">
    <location>
        <begin position="20"/>
        <end position="121"/>
    </location>
</feature>